<sequence length="181" mass="20254">MANLKKTYTEKIAPALKEQFGLKHALQVPQIIKVTINTGLNTKRDPKFMEVLLDSLTRISGQKPVQTKARKSEAGFKIREGMPVGAMVTLRGTRMWDFIEKLVAVTFPRIRDFRGIPESAVDGHGNFNYGFREHTAFPEINANEVESLHGLQVVITTTAKSHKEGLALFKALGFPFKTNTK</sequence>
<dbReference type="InterPro" id="IPR002132">
    <property type="entry name" value="Ribosomal_uL5"/>
</dbReference>
<dbReference type="GO" id="GO:0000049">
    <property type="term" value="F:tRNA binding"/>
    <property type="evidence" value="ECO:0007669"/>
    <property type="project" value="UniProtKB-UniRule"/>
</dbReference>
<dbReference type="InterPro" id="IPR031309">
    <property type="entry name" value="Ribosomal_uL5_C"/>
</dbReference>
<gene>
    <name evidence="5" type="primary">rplE</name>
    <name evidence="9" type="ORF">UU50_C0007G0037</name>
</gene>
<keyword evidence="5" id="KW-0694">RNA-binding</keyword>
<dbReference type="GO" id="GO:1990904">
    <property type="term" value="C:ribonucleoprotein complex"/>
    <property type="evidence" value="ECO:0007669"/>
    <property type="project" value="UniProtKB-KW"/>
</dbReference>
<comment type="similarity">
    <text evidence="1 5 6">Belongs to the universal ribosomal protein uL5 family.</text>
</comment>
<dbReference type="PIRSF" id="PIRSF002161">
    <property type="entry name" value="Ribosomal_L5"/>
    <property type="match status" value="1"/>
</dbReference>
<evidence type="ECO:0000256" key="3">
    <source>
        <dbReference type="ARBA" id="ARBA00023274"/>
    </source>
</evidence>
<dbReference type="InterPro" id="IPR022803">
    <property type="entry name" value="Ribosomal_uL5_dom_sf"/>
</dbReference>
<dbReference type="Gene3D" id="3.30.1440.10">
    <property type="match status" value="1"/>
</dbReference>
<evidence type="ECO:0000256" key="5">
    <source>
        <dbReference type="HAMAP-Rule" id="MF_01333"/>
    </source>
</evidence>
<evidence type="ECO:0000259" key="8">
    <source>
        <dbReference type="Pfam" id="PF00673"/>
    </source>
</evidence>
<dbReference type="GO" id="GO:0019843">
    <property type="term" value="F:rRNA binding"/>
    <property type="evidence" value="ECO:0007669"/>
    <property type="project" value="UniProtKB-UniRule"/>
</dbReference>
<comment type="function">
    <text evidence="5">This is 1 of the proteins that bind and probably mediate the attachment of the 5S RNA into the large ribosomal subunit, where it forms part of the central protuberance. In the 70S ribosome it contacts protein S13 of the 30S subunit (bridge B1b), connecting the 2 subunits; this bridge is implicated in subunit movement. Contacts the P site tRNA; the 5S rRNA and some of its associated proteins might help stabilize positioning of ribosome-bound tRNAs.</text>
</comment>
<dbReference type="EMBL" id="LCAW01000007">
    <property type="protein sequence ID" value="KKR99349.1"/>
    <property type="molecule type" value="Genomic_DNA"/>
</dbReference>
<dbReference type="AlphaFoldDB" id="A0A0G0VEP4"/>
<keyword evidence="5" id="KW-0699">rRNA-binding</keyword>
<dbReference type="Proteomes" id="UP000033930">
    <property type="component" value="Unassembled WGS sequence"/>
</dbReference>
<evidence type="ECO:0000313" key="9">
    <source>
        <dbReference type="EMBL" id="KKR99349.1"/>
    </source>
</evidence>
<dbReference type="FunFam" id="3.30.1440.10:FF:000001">
    <property type="entry name" value="50S ribosomal protein L5"/>
    <property type="match status" value="1"/>
</dbReference>
<reference evidence="9 10" key="1">
    <citation type="journal article" date="2015" name="Nature">
        <title>rRNA introns, odd ribosomes, and small enigmatic genomes across a large radiation of phyla.</title>
        <authorList>
            <person name="Brown C.T."/>
            <person name="Hug L.A."/>
            <person name="Thomas B.C."/>
            <person name="Sharon I."/>
            <person name="Castelle C.J."/>
            <person name="Singh A."/>
            <person name="Wilkins M.J."/>
            <person name="Williams K.H."/>
            <person name="Banfield J.F."/>
        </authorList>
    </citation>
    <scope>NUCLEOTIDE SEQUENCE [LARGE SCALE GENOMIC DNA]</scope>
</reference>
<keyword evidence="5" id="KW-0820">tRNA-binding</keyword>
<dbReference type="InterPro" id="IPR020929">
    <property type="entry name" value="Ribosomal_uL5_CS"/>
</dbReference>
<evidence type="ECO:0000256" key="6">
    <source>
        <dbReference type="RuleBase" id="RU003930"/>
    </source>
</evidence>
<dbReference type="SUPFAM" id="SSF55282">
    <property type="entry name" value="RL5-like"/>
    <property type="match status" value="1"/>
</dbReference>
<evidence type="ECO:0000313" key="10">
    <source>
        <dbReference type="Proteomes" id="UP000033930"/>
    </source>
</evidence>
<comment type="caution">
    <text evidence="9">The sequence shown here is derived from an EMBL/GenBank/DDBJ whole genome shotgun (WGS) entry which is preliminary data.</text>
</comment>
<proteinExistence type="inferred from homology"/>
<accession>A0A0G0VEP4</accession>
<name>A0A0G0VEP4_9BACT</name>
<comment type="subunit">
    <text evidence="5">Part of the 50S ribosomal subunit; part of the 5S rRNA/L5/L18/L25 subcomplex. Contacts the 5S rRNA and the P site tRNA. Forms a bridge to the 30S subunit in the 70S ribosome.</text>
</comment>
<dbReference type="NCBIfam" id="NF000585">
    <property type="entry name" value="PRK00010.1"/>
    <property type="match status" value="1"/>
</dbReference>
<dbReference type="InterPro" id="IPR031310">
    <property type="entry name" value="Ribosomal_uL5_N"/>
</dbReference>
<dbReference type="HAMAP" id="MF_01333_B">
    <property type="entry name" value="Ribosomal_uL5_B"/>
    <property type="match status" value="1"/>
</dbReference>
<dbReference type="GO" id="GO:0006412">
    <property type="term" value="P:translation"/>
    <property type="evidence" value="ECO:0007669"/>
    <property type="project" value="UniProtKB-UniRule"/>
</dbReference>
<dbReference type="Pfam" id="PF00281">
    <property type="entry name" value="Ribosomal_L5"/>
    <property type="match status" value="1"/>
</dbReference>
<dbReference type="PROSITE" id="PS00358">
    <property type="entry name" value="RIBOSOMAL_L5"/>
    <property type="match status" value="1"/>
</dbReference>
<dbReference type="GO" id="GO:0003735">
    <property type="term" value="F:structural constituent of ribosome"/>
    <property type="evidence" value="ECO:0007669"/>
    <property type="project" value="InterPro"/>
</dbReference>
<feature type="domain" description="Large ribosomal subunit protein uL5 C-terminal" evidence="8">
    <location>
        <begin position="83"/>
        <end position="176"/>
    </location>
</feature>
<evidence type="ECO:0000259" key="7">
    <source>
        <dbReference type="Pfam" id="PF00281"/>
    </source>
</evidence>
<dbReference type="PANTHER" id="PTHR11994">
    <property type="entry name" value="60S RIBOSOMAL PROTEIN L11-RELATED"/>
    <property type="match status" value="1"/>
</dbReference>
<organism evidence="9 10">
    <name type="scientific">Candidatus Uhrbacteria bacterium GW2011_GWC1_41_20</name>
    <dbReference type="NCBI Taxonomy" id="1618983"/>
    <lineage>
        <taxon>Bacteria</taxon>
        <taxon>Candidatus Uhriibacteriota</taxon>
    </lineage>
</organism>
<evidence type="ECO:0000256" key="1">
    <source>
        <dbReference type="ARBA" id="ARBA00008553"/>
    </source>
</evidence>
<keyword evidence="2 5" id="KW-0689">Ribosomal protein</keyword>
<keyword evidence="3 5" id="KW-0687">Ribonucleoprotein</keyword>
<evidence type="ECO:0000256" key="4">
    <source>
        <dbReference type="ARBA" id="ARBA00035245"/>
    </source>
</evidence>
<dbReference type="Pfam" id="PF00673">
    <property type="entry name" value="Ribosomal_L5_C"/>
    <property type="match status" value="1"/>
</dbReference>
<dbReference type="InterPro" id="IPR020930">
    <property type="entry name" value="Ribosomal_uL5_bac-type"/>
</dbReference>
<evidence type="ECO:0000256" key="2">
    <source>
        <dbReference type="ARBA" id="ARBA00022980"/>
    </source>
</evidence>
<protein>
    <recommendedName>
        <fullName evidence="4 5">Large ribosomal subunit protein uL5</fullName>
    </recommendedName>
</protein>
<dbReference type="PATRIC" id="fig|1618983.3.peg.382"/>
<dbReference type="GO" id="GO:0005840">
    <property type="term" value="C:ribosome"/>
    <property type="evidence" value="ECO:0007669"/>
    <property type="project" value="UniProtKB-KW"/>
</dbReference>
<feature type="domain" description="Large ribosomal subunit protein uL5 N-terminal" evidence="7">
    <location>
        <begin position="26"/>
        <end position="79"/>
    </location>
</feature>